<proteinExistence type="predicted"/>
<keyword evidence="2" id="KW-1133">Transmembrane helix</keyword>
<dbReference type="CDD" id="cd20071">
    <property type="entry name" value="SET_SMYD"/>
    <property type="match status" value="1"/>
</dbReference>
<dbReference type="EMBL" id="CAJNDS010002134">
    <property type="protein sequence ID" value="CAE7345143.1"/>
    <property type="molecule type" value="Genomic_DNA"/>
</dbReference>
<evidence type="ECO:0000313" key="5">
    <source>
        <dbReference type="Proteomes" id="UP000604046"/>
    </source>
</evidence>
<dbReference type="InterPro" id="IPR046341">
    <property type="entry name" value="SET_dom_sf"/>
</dbReference>
<sequence>MTDLLLERLQSGPPAAYVATFGALFVLILALGRQLALLRQAAEKFEIVGTRDRGKAVVARTRIEKGGVVLVERALLSVPAGVSPIPAVGMLGRRARSLLESLYCPASLSASRSEDGSHALSDEIGQHGEQLRQRMVECGVWSARKAEVDFSWAWTVLRVWDANKLSFMSRRGHEQCIFHKISRFNHSCEPNVRLLPTGEPGELMALATVAVEPGKELCICYPERNVLPMLHFLHLPTSWRRHVLQRWQFHCCCARCKVPADATRCFRCPTAECPGSLAVRADGLEVSTLAPCGACGLVLQEEEMRQLLAKEQAAEQESHDLSRKLKSTKGTEDFPLESVMELLGKCWEAGFSVDHWMCFWLLSLAAVGSSERPLNVASYGVARSTTMPALPGTFRALAETAPASAGSLLLAADRRNLLQRPGASTRLCLYLTFQP</sequence>
<name>A0A812PCR2_9DINO</name>
<dbReference type="OrthoDB" id="265717at2759"/>
<feature type="transmembrane region" description="Helical" evidence="2">
    <location>
        <begin position="15"/>
        <end position="32"/>
    </location>
</feature>
<protein>
    <submittedName>
        <fullName evidence="4">SMYD3 protein</fullName>
    </submittedName>
</protein>
<dbReference type="AlphaFoldDB" id="A0A812PCR2"/>
<feature type="coiled-coil region" evidence="1">
    <location>
        <begin position="297"/>
        <end position="324"/>
    </location>
</feature>
<dbReference type="SUPFAM" id="SSF82199">
    <property type="entry name" value="SET domain"/>
    <property type="match status" value="1"/>
</dbReference>
<dbReference type="Proteomes" id="UP000604046">
    <property type="component" value="Unassembled WGS sequence"/>
</dbReference>
<dbReference type="PANTHER" id="PTHR47332:SF4">
    <property type="entry name" value="SET DOMAIN-CONTAINING PROTEIN 5"/>
    <property type="match status" value="1"/>
</dbReference>
<dbReference type="PANTHER" id="PTHR47332">
    <property type="entry name" value="SET DOMAIN-CONTAINING PROTEIN 5"/>
    <property type="match status" value="1"/>
</dbReference>
<dbReference type="InterPro" id="IPR001214">
    <property type="entry name" value="SET_dom"/>
</dbReference>
<dbReference type="Gene3D" id="2.170.270.10">
    <property type="entry name" value="SET domain"/>
    <property type="match status" value="1"/>
</dbReference>
<accession>A0A812PCR2</accession>
<evidence type="ECO:0000313" key="4">
    <source>
        <dbReference type="EMBL" id="CAE7345143.1"/>
    </source>
</evidence>
<dbReference type="InterPro" id="IPR053185">
    <property type="entry name" value="SET_domain_protein"/>
</dbReference>
<gene>
    <name evidence="4" type="primary">SMYD3</name>
    <name evidence="4" type="ORF">SNAT2548_LOCUS18088</name>
</gene>
<comment type="caution">
    <text evidence="4">The sequence shown here is derived from an EMBL/GenBank/DDBJ whole genome shotgun (WGS) entry which is preliminary data.</text>
</comment>
<dbReference type="Pfam" id="PF00856">
    <property type="entry name" value="SET"/>
    <property type="match status" value="1"/>
</dbReference>
<evidence type="ECO:0000259" key="3">
    <source>
        <dbReference type="PROSITE" id="PS50280"/>
    </source>
</evidence>
<organism evidence="4 5">
    <name type="scientific">Symbiodinium natans</name>
    <dbReference type="NCBI Taxonomy" id="878477"/>
    <lineage>
        <taxon>Eukaryota</taxon>
        <taxon>Sar</taxon>
        <taxon>Alveolata</taxon>
        <taxon>Dinophyceae</taxon>
        <taxon>Suessiales</taxon>
        <taxon>Symbiodiniaceae</taxon>
        <taxon>Symbiodinium</taxon>
    </lineage>
</organism>
<keyword evidence="2" id="KW-0472">Membrane</keyword>
<keyword evidence="5" id="KW-1185">Reference proteome</keyword>
<evidence type="ECO:0000256" key="1">
    <source>
        <dbReference type="SAM" id="Coils"/>
    </source>
</evidence>
<dbReference type="PROSITE" id="PS50280">
    <property type="entry name" value="SET"/>
    <property type="match status" value="1"/>
</dbReference>
<keyword evidence="2" id="KW-0812">Transmembrane</keyword>
<reference evidence="4" key="1">
    <citation type="submission" date="2021-02" db="EMBL/GenBank/DDBJ databases">
        <authorList>
            <person name="Dougan E. K."/>
            <person name="Rhodes N."/>
            <person name="Thang M."/>
            <person name="Chan C."/>
        </authorList>
    </citation>
    <scope>NUCLEOTIDE SEQUENCE</scope>
</reference>
<keyword evidence="1" id="KW-0175">Coiled coil</keyword>
<feature type="domain" description="SET" evidence="3">
    <location>
        <begin position="43"/>
        <end position="222"/>
    </location>
</feature>
<evidence type="ECO:0000256" key="2">
    <source>
        <dbReference type="SAM" id="Phobius"/>
    </source>
</evidence>